<keyword evidence="4" id="KW-1185">Reference proteome</keyword>
<reference evidence="3 4" key="1">
    <citation type="submission" date="2021-07" db="EMBL/GenBank/DDBJ databases">
        <title>Actinomadura sp. PM05-2 isolated from lichen.</title>
        <authorList>
            <person name="Somphong A."/>
            <person name="Phongsopitanun W."/>
            <person name="Tanasupawat S."/>
            <person name="Peongsungnone V."/>
        </authorList>
    </citation>
    <scope>NUCLEOTIDE SEQUENCE [LARGE SCALE GENOMIC DNA]</scope>
    <source>
        <strain evidence="3 4">PM05-2</strain>
    </source>
</reference>
<organism evidence="3 4">
    <name type="scientific">Actinomadura parmotrematis</name>
    <dbReference type="NCBI Taxonomy" id="2864039"/>
    <lineage>
        <taxon>Bacteria</taxon>
        <taxon>Bacillati</taxon>
        <taxon>Actinomycetota</taxon>
        <taxon>Actinomycetes</taxon>
        <taxon>Streptosporangiales</taxon>
        <taxon>Thermomonosporaceae</taxon>
        <taxon>Actinomadura</taxon>
    </lineage>
</organism>
<dbReference type="Proteomes" id="UP000774570">
    <property type="component" value="Unassembled WGS sequence"/>
</dbReference>
<name>A0ABS7G0T6_9ACTN</name>
<dbReference type="RefSeq" id="WP_220169047.1">
    <property type="nucleotide sequence ID" value="NZ_JAIBOA010000018.1"/>
</dbReference>
<evidence type="ECO:0000313" key="3">
    <source>
        <dbReference type="EMBL" id="MBW8485820.1"/>
    </source>
</evidence>
<feature type="region of interest" description="Disordered" evidence="2">
    <location>
        <begin position="56"/>
        <end position="75"/>
    </location>
</feature>
<keyword evidence="1" id="KW-0175">Coiled coil</keyword>
<evidence type="ECO:0000256" key="1">
    <source>
        <dbReference type="SAM" id="Coils"/>
    </source>
</evidence>
<protein>
    <submittedName>
        <fullName evidence="3">Uncharacterized protein</fullName>
    </submittedName>
</protein>
<feature type="coiled-coil region" evidence="1">
    <location>
        <begin position="27"/>
        <end position="54"/>
    </location>
</feature>
<dbReference type="EMBL" id="JAIBOA010000018">
    <property type="protein sequence ID" value="MBW8485820.1"/>
    <property type="molecule type" value="Genomic_DNA"/>
</dbReference>
<proteinExistence type="predicted"/>
<comment type="caution">
    <text evidence="3">The sequence shown here is derived from an EMBL/GenBank/DDBJ whole genome shotgun (WGS) entry which is preliminary data.</text>
</comment>
<accession>A0ABS7G0T6</accession>
<evidence type="ECO:0000313" key="4">
    <source>
        <dbReference type="Proteomes" id="UP000774570"/>
    </source>
</evidence>
<feature type="compositionally biased region" description="Low complexity" evidence="2">
    <location>
        <begin position="56"/>
        <end position="66"/>
    </location>
</feature>
<evidence type="ECO:0000256" key="2">
    <source>
        <dbReference type="SAM" id="MobiDB-lite"/>
    </source>
</evidence>
<gene>
    <name evidence="3" type="ORF">K1Y72_25805</name>
</gene>
<sequence length="292" mass="31796">MTTTVILFLICLAIGARELYLASDKRLPRAQADLRDLRAKVADLAKRHEALQAQVADTAPVVAPEAEPARPSPETLERVDAIADRVARLEKDFAALASRLEDLDLDRDAQHSLARALDAVEQDIGELHAEMLDRLDRQEGVVPGLLLSEEGEAEPLLAEAFERCAAEYGLRVRIRDQRSAKAPGGAFRGTAYQLSGRRPDALAEELFAYVRAMYDPHDPSALNALLTEMAHLDGGCVARIGPFAAVRTPDALLSALLPPDVEAAGDPWELAAQVRELPEEAQCDLSWLRAGE</sequence>